<evidence type="ECO:0000256" key="1">
    <source>
        <dbReference type="ARBA" id="ARBA00023015"/>
    </source>
</evidence>
<dbReference type="Pfam" id="PF01047">
    <property type="entry name" value="MarR"/>
    <property type="match status" value="1"/>
</dbReference>
<dbReference type="Proteomes" id="UP000244880">
    <property type="component" value="Unassembled WGS sequence"/>
</dbReference>
<reference evidence="5 6" key="1">
    <citation type="submission" date="2018-03" db="EMBL/GenBank/DDBJ databases">
        <authorList>
            <person name="Keele B.F."/>
        </authorList>
    </citation>
    <scope>NUCLEOTIDE SEQUENCE [LARGE SCALE GENOMIC DNA]</scope>
    <source>
        <strain evidence="5 6">CECT 8599</strain>
    </source>
</reference>
<name>A0A2R8BD83_9RHOB</name>
<dbReference type="PANTHER" id="PTHR42756">
    <property type="entry name" value="TRANSCRIPTIONAL REGULATOR, MARR"/>
    <property type="match status" value="1"/>
</dbReference>
<evidence type="ECO:0000313" key="6">
    <source>
        <dbReference type="Proteomes" id="UP000244880"/>
    </source>
</evidence>
<dbReference type="AlphaFoldDB" id="A0A2R8BD83"/>
<dbReference type="PROSITE" id="PS50995">
    <property type="entry name" value="HTH_MARR_2"/>
    <property type="match status" value="1"/>
</dbReference>
<dbReference type="OrthoDB" id="582199at2"/>
<keyword evidence="1" id="KW-0805">Transcription regulation</keyword>
<keyword evidence="6" id="KW-1185">Reference proteome</keyword>
<dbReference type="EMBL" id="OMOR01000001">
    <property type="protein sequence ID" value="SPH21034.1"/>
    <property type="molecule type" value="Genomic_DNA"/>
</dbReference>
<dbReference type="SUPFAM" id="SSF46785">
    <property type="entry name" value="Winged helix' DNA-binding domain"/>
    <property type="match status" value="1"/>
</dbReference>
<dbReference type="InterPro" id="IPR036388">
    <property type="entry name" value="WH-like_DNA-bd_sf"/>
</dbReference>
<dbReference type="PRINTS" id="PR00598">
    <property type="entry name" value="HTHMARR"/>
</dbReference>
<dbReference type="SMART" id="SM00347">
    <property type="entry name" value="HTH_MARR"/>
    <property type="match status" value="1"/>
</dbReference>
<evidence type="ECO:0000256" key="3">
    <source>
        <dbReference type="ARBA" id="ARBA00023163"/>
    </source>
</evidence>
<evidence type="ECO:0000259" key="4">
    <source>
        <dbReference type="PROSITE" id="PS50995"/>
    </source>
</evidence>
<protein>
    <submittedName>
        <fullName evidence="5">Putative HTH-type transcriptional regulator YusO</fullName>
    </submittedName>
</protein>
<evidence type="ECO:0000256" key="2">
    <source>
        <dbReference type="ARBA" id="ARBA00023125"/>
    </source>
</evidence>
<gene>
    <name evidence="5" type="primary">yusO</name>
    <name evidence="5" type="ORF">ASD8599_01775</name>
</gene>
<sequence>MSNTQNFRVFRELNLVTSALFRAADRDLLAREGIRTAHQAILFVLRVEDGLTSSEIANRAGLSKTRLTGLADTLETKSLITRDRGTQDARQQVIKITNEGRAVVDRTNGWVRNLNASLMSQFDESEKAVIERFLREVHRTARDIEAT</sequence>
<keyword evidence="2" id="KW-0238">DNA-binding</keyword>
<keyword evidence="3" id="KW-0804">Transcription</keyword>
<dbReference type="RefSeq" id="WP_108828163.1">
    <property type="nucleotide sequence ID" value="NZ_OMOR01000001.1"/>
</dbReference>
<feature type="domain" description="HTH marR-type" evidence="4">
    <location>
        <begin position="6"/>
        <end position="139"/>
    </location>
</feature>
<dbReference type="GO" id="GO:0003677">
    <property type="term" value="F:DNA binding"/>
    <property type="evidence" value="ECO:0007669"/>
    <property type="project" value="UniProtKB-KW"/>
</dbReference>
<dbReference type="Gene3D" id="1.10.10.10">
    <property type="entry name" value="Winged helix-like DNA-binding domain superfamily/Winged helix DNA-binding domain"/>
    <property type="match status" value="1"/>
</dbReference>
<evidence type="ECO:0000313" key="5">
    <source>
        <dbReference type="EMBL" id="SPH21034.1"/>
    </source>
</evidence>
<dbReference type="InterPro" id="IPR036390">
    <property type="entry name" value="WH_DNA-bd_sf"/>
</dbReference>
<dbReference type="PANTHER" id="PTHR42756:SF1">
    <property type="entry name" value="TRANSCRIPTIONAL REPRESSOR OF EMRAB OPERON"/>
    <property type="match status" value="1"/>
</dbReference>
<dbReference type="GO" id="GO:0003700">
    <property type="term" value="F:DNA-binding transcription factor activity"/>
    <property type="evidence" value="ECO:0007669"/>
    <property type="project" value="InterPro"/>
</dbReference>
<organism evidence="5 6">
    <name type="scientific">Ascidiaceihabitans donghaensis</name>
    <dbReference type="NCBI Taxonomy" id="1510460"/>
    <lineage>
        <taxon>Bacteria</taxon>
        <taxon>Pseudomonadati</taxon>
        <taxon>Pseudomonadota</taxon>
        <taxon>Alphaproteobacteria</taxon>
        <taxon>Rhodobacterales</taxon>
        <taxon>Paracoccaceae</taxon>
        <taxon>Ascidiaceihabitans</taxon>
    </lineage>
</organism>
<accession>A0A2R8BD83</accession>
<proteinExistence type="predicted"/>
<dbReference type="InterPro" id="IPR000835">
    <property type="entry name" value="HTH_MarR-typ"/>
</dbReference>